<evidence type="ECO:0000313" key="2">
    <source>
        <dbReference type="Ensembl" id="ENSCMIP00000021576.1"/>
    </source>
</evidence>
<reference evidence="3" key="3">
    <citation type="journal article" date="2014" name="Nature">
        <title>Elephant shark genome provides unique insights into gnathostome evolution.</title>
        <authorList>
            <consortium name="International Elephant Shark Genome Sequencing Consortium"/>
            <person name="Venkatesh B."/>
            <person name="Lee A.P."/>
            <person name="Ravi V."/>
            <person name="Maurya A.K."/>
            <person name="Lian M.M."/>
            <person name="Swann J.B."/>
            <person name="Ohta Y."/>
            <person name="Flajnik M.F."/>
            <person name="Sutoh Y."/>
            <person name="Kasahara M."/>
            <person name="Hoon S."/>
            <person name="Gangu V."/>
            <person name="Roy S.W."/>
            <person name="Irimia M."/>
            <person name="Korzh V."/>
            <person name="Kondrychyn I."/>
            <person name="Lim Z.W."/>
            <person name="Tay B.H."/>
            <person name="Tohari S."/>
            <person name="Kong K.W."/>
            <person name="Ho S."/>
            <person name="Lorente-Galdos B."/>
            <person name="Quilez J."/>
            <person name="Marques-Bonet T."/>
            <person name="Raney B.J."/>
            <person name="Ingham P.W."/>
            <person name="Tay A."/>
            <person name="Hillier L.W."/>
            <person name="Minx P."/>
            <person name="Boehm T."/>
            <person name="Wilson R.K."/>
            <person name="Brenner S."/>
            <person name="Warren W.C."/>
        </authorList>
    </citation>
    <scope>NUCLEOTIDE SEQUENCE [LARGE SCALE GENOMIC DNA]</scope>
</reference>
<reference evidence="3" key="2">
    <citation type="journal article" date="2007" name="PLoS Biol.">
        <title>Survey sequencing and comparative analysis of the elephant shark (Callorhinchus milii) genome.</title>
        <authorList>
            <person name="Venkatesh B."/>
            <person name="Kirkness E.F."/>
            <person name="Loh Y.H."/>
            <person name="Halpern A.L."/>
            <person name="Lee A.P."/>
            <person name="Johnson J."/>
            <person name="Dandona N."/>
            <person name="Viswanathan L.D."/>
            <person name="Tay A."/>
            <person name="Venter J.C."/>
            <person name="Strausberg R.L."/>
            <person name="Brenner S."/>
        </authorList>
    </citation>
    <scope>NUCLEOTIDE SEQUENCE [LARGE SCALE GENOMIC DNA]</scope>
</reference>
<sequence>FYSTEEILDYDYNYSDGDLVEYDYSPTEESTTIEEAGIQTEAVNNVLPEVTTEDYVPGENYYEIIEETPRPSVSAGVNENVEEEYKEESLTGEDYDIDKKEIEEKKQDAKEYGVDEYEFKEYDVSEHDLREYDPNEYNVNYGDEYYYEIKEYEDSESTSNSTAREFGPGVPAETEFGSTAVSHVLEGLYQWVL</sequence>
<feature type="region of interest" description="Disordered" evidence="1">
    <location>
        <begin position="153"/>
        <end position="173"/>
    </location>
</feature>
<dbReference type="Proteomes" id="UP000314986">
    <property type="component" value="Unassembled WGS sequence"/>
</dbReference>
<organism evidence="2 3">
    <name type="scientific">Callorhinchus milii</name>
    <name type="common">Ghost shark</name>
    <dbReference type="NCBI Taxonomy" id="7868"/>
    <lineage>
        <taxon>Eukaryota</taxon>
        <taxon>Metazoa</taxon>
        <taxon>Chordata</taxon>
        <taxon>Craniata</taxon>
        <taxon>Vertebrata</taxon>
        <taxon>Chondrichthyes</taxon>
        <taxon>Holocephali</taxon>
        <taxon>Chimaeriformes</taxon>
        <taxon>Callorhinchidae</taxon>
        <taxon>Callorhinchus</taxon>
    </lineage>
</organism>
<accession>A0A4W3HYV8</accession>
<evidence type="ECO:0000313" key="3">
    <source>
        <dbReference type="Proteomes" id="UP000314986"/>
    </source>
</evidence>
<dbReference type="AlphaFoldDB" id="A0A4W3HYV8"/>
<name>A0A4W3HYV8_CALMI</name>
<proteinExistence type="predicted"/>
<reference evidence="3" key="1">
    <citation type="journal article" date="2006" name="Science">
        <title>Ancient noncoding elements conserved in the human genome.</title>
        <authorList>
            <person name="Venkatesh B."/>
            <person name="Kirkness E.F."/>
            <person name="Loh Y.H."/>
            <person name="Halpern A.L."/>
            <person name="Lee A.P."/>
            <person name="Johnson J."/>
            <person name="Dandona N."/>
            <person name="Viswanathan L.D."/>
            <person name="Tay A."/>
            <person name="Venter J.C."/>
            <person name="Strausberg R.L."/>
            <person name="Brenner S."/>
        </authorList>
    </citation>
    <scope>NUCLEOTIDE SEQUENCE [LARGE SCALE GENOMIC DNA]</scope>
</reference>
<dbReference type="GeneTree" id="ENSGT01110000269910"/>
<protein>
    <submittedName>
        <fullName evidence="2">Uncharacterized protein</fullName>
    </submittedName>
</protein>
<reference evidence="2" key="5">
    <citation type="submission" date="2025-09" db="UniProtKB">
        <authorList>
            <consortium name="Ensembl"/>
        </authorList>
    </citation>
    <scope>IDENTIFICATION</scope>
</reference>
<evidence type="ECO:0000256" key="1">
    <source>
        <dbReference type="SAM" id="MobiDB-lite"/>
    </source>
</evidence>
<dbReference type="Ensembl" id="ENSCMIT00000021961.1">
    <property type="protein sequence ID" value="ENSCMIP00000021576.1"/>
    <property type="gene ID" value="ENSCMIG00000009819.1"/>
</dbReference>
<keyword evidence="3" id="KW-1185">Reference proteome</keyword>
<reference evidence="2" key="4">
    <citation type="submission" date="2025-08" db="UniProtKB">
        <authorList>
            <consortium name="Ensembl"/>
        </authorList>
    </citation>
    <scope>IDENTIFICATION</scope>
</reference>